<dbReference type="InterPro" id="IPR003439">
    <property type="entry name" value="ABC_transporter-like_ATP-bd"/>
</dbReference>
<dbReference type="Gene3D" id="3.40.50.300">
    <property type="entry name" value="P-loop containing nucleotide triphosphate hydrolases"/>
    <property type="match status" value="1"/>
</dbReference>
<accession>A0A2W5V3U2</accession>
<evidence type="ECO:0000256" key="9">
    <source>
        <dbReference type="SAM" id="Phobius"/>
    </source>
</evidence>
<keyword evidence="4 9" id="KW-0812">Transmembrane</keyword>
<evidence type="ECO:0000256" key="3">
    <source>
        <dbReference type="ARBA" id="ARBA00022475"/>
    </source>
</evidence>
<evidence type="ECO:0000259" key="10">
    <source>
        <dbReference type="PROSITE" id="PS50893"/>
    </source>
</evidence>
<dbReference type="SUPFAM" id="SSF90123">
    <property type="entry name" value="ABC transporter transmembrane region"/>
    <property type="match status" value="1"/>
</dbReference>
<evidence type="ECO:0000313" key="13">
    <source>
        <dbReference type="Proteomes" id="UP000249393"/>
    </source>
</evidence>
<reference evidence="12 13" key="1">
    <citation type="submission" date="2017-08" db="EMBL/GenBank/DDBJ databases">
        <title>Infants hospitalized years apart are colonized by the same room-sourced microbial strains.</title>
        <authorList>
            <person name="Brooks B."/>
            <person name="Olm M.R."/>
            <person name="Firek B.A."/>
            <person name="Baker R."/>
            <person name="Thomas B.C."/>
            <person name="Morowitz M.J."/>
            <person name="Banfield J.F."/>
        </authorList>
    </citation>
    <scope>NUCLEOTIDE SEQUENCE [LARGE SCALE GENOMIC DNA]</scope>
    <source>
        <strain evidence="12">S2_003_000_R2_4</strain>
    </source>
</reference>
<dbReference type="GO" id="GO:0005524">
    <property type="term" value="F:ATP binding"/>
    <property type="evidence" value="ECO:0007669"/>
    <property type="project" value="UniProtKB-KW"/>
</dbReference>
<keyword evidence="2" id="KW-0813">Transport</keyword>
<evidence type="ECO:0000313" key="12">
    <source>
        <dbReference type="EMBL" id="PZR34480.1"/>
    </source>
</evidence>
<organism evidence="12 13">
    <name type="scientific">Caulobacter segnis</name>
    <dbReference type="NCBI Taxonomy" id="88688"/>
    <lineage>
        <taxon>Bacteria</taxon>
        <taxon>Pseudomonadati</taxon>
        <taxon>Pseudomonadota</taxon>
        <taxon>Alphaproteobacteria</taxon>
        <taxon>Caulobacterales</taxon>
        <taxon>Caulobacteraceae</taxon>
        <taxon>Caulobacter</taxon>
    </lineage>
</organism>
<proteinExistence type="predicted"/>
<keyword evidence="5" id="KW-0547">Nucleotide-binding</keyword>
<sequence length="594" mass="63865">MGRYFSASTAMVSIYRRALSCLSQERRRAAVIVAANVLLGALALLDPIVFGKVVGSLGTGAATWRYILAWAAVSALGVVAGVTASIVADRLSHRRRLQAMTEAFDNAVTLPGARIAERGTGRVVRIISAGGDSLFWVLLSFLREQMPALFALALLVPVAFWMNPLLASVLVGLAAVYVTANLYVIRRTESGQRVVDDQAQEVSNRIGDVVANVSVIQAYASLRSETAKLESLTRQLLQAQFPVLNWWALLIVLTRSASTIALVAIFTVGAALAAHGRSSLGEIVAFGGFATMLISRLDLLSSSLSRLFVGLPTLKAFFGLIDERHGFSDAPGATPLQNAKGEIAFENVTHWICDQNDLGVFDVNFHVPAGATVALVGSSGAGKTTMMSLLQRVREPDLGRVTIDGRDIRDVTLASLRQSIAVVFQEAGLFNRSIAENLRMARPDATDEQLKAALIAAEAWEFVDKKDGRLDFVIGERGQLLSGGERQRLAIARAILKDAPILILDEATSALDTVTEAKVKRALDTASRGRTTFIIAHRLSTIVDADLILVLDKGRIVERGTFEALVAQDGRFTRMARESGLVLGDLIPLPTRAA</sequence>
<dbReference type="EMBL" id="QFQZ01000026">
    <property type="protein sequence ID" value="PZR34480.1"/>
    <property type="molecule type" value="Genomic_DNA"/>
</dbReference>
<dbReference type="GO" id="GO:0016887">
    <property type="term" value="F:ATP hydrolysis activity"/>
    <property type="evidence" value="ECO:0007669"/>
    <property type="project" value="InterPro"/>
</dbReference>
<name>A0A2W5V3U2_9CAUL</name>
<dbReference type="InterPro" id="IPR003593">
    <property type="entry name" value="AAA+_ATPase"/>
</dbReference>
<dbReference type="Pfam" id="PF00005">
    <property type="entry name" value="ABC_tran"/>
    <property type="match status" value="1"/>
</dbReference>
<dbReference type="GO" id="GO:0015421">
    <property type="term" value="F:ABC-type oligopeptide transporter activity"/>
    <property type="evidence" value="ECO:0007669"/>
    <property type="project" value="TreeGrafter"/>
</dbReference>
<dbReference type="InterPro" id="IPR027417">
    <property type="entry name" value="P-loop_NTPase"/>
</dbReference>
<dbReference type="SUPFAM" id="SSF52540">
    <property type="entry name" value="P-loop containing nucleoside triphosphate hydrolases"/>
    <property type="match status" value="1"/>
</dbReference>
<feature type="domain" description="ABC transmembrane type-1" evidence="11">
    <location>
        <begin position="30"/>
        <end position="307"/>
    </location>
</feature>
<feature type="transmembrane region" description="Helical" evidence="9">
    <location>
        <begin position="244"/>
        <end position="274"/>
    </location>
</feature>
<dbReference type="PANTHER" id="PTHR43394">
    <property type="entry name" value="ATP-DEPENDENT PERMEASE MDL1, MITOCHONDRIAL"/>
    <property type="match status" value="1"/>
</dbReference>
<feature type="transmembrane region" description="Helical" evidence="9">
    <location>
        <begin position="123"/>
        <end position="142"/>
    </location>
</feature>
<dbReference type="InterPro" id="IPR036640">
    <property type="entry name" value="ABC1_TM_sf"/>
</dbReference>
<protein>
    <submittedName>
        <fullName evidence="12">Glucan ABC transporter ATP-binding protein/ permease</fullName>
    </submittedName>
</protein>
<dbReference type="AlphaFoldDB" id="A0A2W5V3U2"/>
<evidence type="ECO:0000256" key="7">
    <source>
        <dbReference type="ARBA" id="ARBA00022989"/>
    </source>
</evidence>
<dbReference type="PROSITE" id="PS50929">
    <property type="entry name" value="ABC_TM1F"/>
    <property type="match status" value="1"/>
</dbReference>
<comment type="subcellular location">
    <subcellularLocation>
        <location evidence="1">Cell membrane</location>
        <topology evidence="1">Multi-pass membrane protein</topology>
    </subcellularLocation>
</comment>
<evidence type="ECO:0000256" key="8">
    <source>
        <dbReference type="ARBA" id="ARBA00023136"/>
    </source>
</evidence>
<keyword evidence="6 12" id="KW-0067">ATP-binding</keyword>
<feature type="transmembrane region" description="Helical" evidence="9">
    <location>
        <begin position="67"/>
        <end position="88"/>
    </location>
</feature>
<feature type="transmembrane region" description="Helical" evidence="9">
    <location>
        <begin position="148"/>
        <end position="178"/>
    </location>
</feature>
<dbReference type="InterPro" id="IPR039421">
    <property type="entry name" value="Type_1_exporter"/>
</dbReference>
<dbReference type="InterPro" id="IPR017871">
    <property type="entry name" value="ABC_transporter-like_CS"/>
</dbReference>
<evidence type="ECO:0000256" key="5">
    <source>
        <dbReference type="ARBA" id="ARBA00022741"/>
    </source>
</evidence>
<gene>
    <name evidence="12" type="ORF">DI526_10220</name>
</gene>
<dbReference type="Gene3D" id="1.20.1560.10">
    <property type="entry name" value="ABC transporter type 1, transmembrane domain"/>
    <property type="match status" value="1"/>
</dbReference>
<dbReference type="FunFam" id="3.40.50.300:FF:000221">
    <property type="entry name" value="Multidrug ABC transporter ATP-binding protein"/>
    <property type="match status" value="1"/>
</dbReference>
<dbReference type="SMART" id="SM00382">
    <property type="entry name" value="AAA"/>
    <property type="match status" value="1"/>
</dbReference>
<comment type="caution">
    <text evidence="12">The sequence shown here is derived from an EMBL/GenBank/DDBJ whole genome shotgun (WGS) entry which is preliminary data.</text>
</comment>
<feature type="domain" description="ABC transporter" evidence="10">
    <location>
        <begin position="343"/>
        <end position="578"/>
    </location>
</feature>
<dbReference type="Proteomes" id="UP000249393">
    <property type="component" value="Unassembled WGS sequence"/>
</dbReference>
<dbReference type="InterPro" id="IPR011527">
    <property type="entry name" value="ABC1_TM_dom"/>
</dbReference>
<dbReference type="PROSITE" id="PS50893">
    <property type="entry name" value="ABC_TRANSPORTER_2"/>
    <property type="match status" value="1"/>
</dbReference>
<evidence type="ECO:0000256" key="1">
    <source>
        <dbReference type="ARBA" id="ARBA00004651"/>
    </source>
</evidence>
<dbReference type="PROSITE" id="PS00211">
    <property type="entry name" value="ABC_TRANSPORTER_1"/>
    <property type="match status" value="1"/>
</dbReference>
<evidence type="ECO:0000256" key="2">
    <source>
        <dbReference type="ARBA" id="ARBA00022448"/>
    </source>
</evidence>
<evidence type="ECO:0000259" key="11">
    <source>
        <dbReference type="PROSITE" id="PS50929"/>
    </source>
</evidence>
<dbReference type="Pfam" id="PF00664">
    <property type="entry name" value="ABC_membrane"/>
    <property type="match status" value="1"/>
</dbReference>
<evidence type="ECO:0000256" key="6">
    <source>
        <dbReference type="ARBA" id="ARBA00022840"/>
    </source>
</evidence>
<dbReference type="PANTHER" id="PTHR43394:SF1">
    <property type="entry name" value="ATP-BINDING CASSETTE SUB-FAMILY B MEMBER 10, MITOCHONDRIAL"/>
    <property type="match status" value="1"/>
</dbReference>
<keyword evidence="8 9" id="KW-0472">Membrane</keyword>
<keyword evidence="7 9" id="KW-1133">Transmembrane helix</keyword>
<dbReference type="GO" id="GO:0005886">
    <property type="term" value="C:plasma membrane"/>
    <property type="evidence" value="ECO:0007669"/>
    <property type="project" value="UniProtKB-SubCell"/>
</dbReference>
<keyword evidence="3" id="KW-1003">Cell membrane</keyword>
<evidence type="ECO:0000256" key="4">
    <source>
        <dbReference type="ARBA" id="ARBA00022692"/>
    </source>
</evidence>